<dbReference type="EMBL" id="MU005779">
    <property type="protein sequence ID" value="KAF2705339.1"/>
    <property type="molecule type" value="Genomic_DNA"/>
</dbReference>
<reference evidence="1" key="1">
    <citation type="journal article" date="2020" name="Stud. Mycol.">
        <title>101 Dothideomycetes genomes: a test case for predicting lifestyles and emergence of pathogens.</title>
        <authorList>
            <person name="Haridas S."/>
            <person name="Albert R."/>
            <person name="Binder M."/>
            <person name="Bloem J."/>
            <person name="Labutti K."/>
            <person name="Salamov A."/>
            <person name="Andreopoulos B."/>
            <person name="Baker S."/>
            <person name="Barry K."/>
            <person name="Bills G."/>
            <person name="Bluhm B."/>
            <person name="Cannon C."/>
            <person name="Castanera R."/>
            <person name="Culley D."/>
            <person name="Daum C."/>
            <person name="Ezra D."/>
            <person name="Gonzalez J."/>
            <person name="Henrissat B."/>
            <person name="Kuo A."/>
            <person name="Liang C."/>
            <person name="Lipzen A."/>
            <person name="Lutzoni F."/>
            <person name="Magnuson J."/>
            <person name="Mondo S."/>
            <person name="Nolan M."/>
            <person name="Ohm R."/>
            <person name="Pangilinan J."/>
            <person name="Park H.-J."/>
            <person name="Ramirez L."/>
            <person name="Alfaro M."/>
            <person name="Sun H."/>
            <person name="Tritt A."/>
            <person name="Yoshinaga Y."/>
            <person name="Zwiers L.-H."/>
            <person name="Turgeon B."/>
            <person name="Goodwin S."/>
            <person name="Spatafora J."/>
            <person name="Crous P."/>
            <person name="Grigoriev I."/>
        </authorList>
    </citation>
    <scope>NUCLEOTIDE SEQUENCE</scope>
    <source>
        <strain evidence="1">CBS 279.74</strain>
    </source>
</reference>
<dbReference type="Proteomes" id="UP000799428">
    <property type="component" value="Unassembled WGS sequence"/>
</dbReference>
<sequence length="526" mass="60962">MTGLEELNDDILFIVFQYLRREYSSILQDLRLVSWRLKDFAESQIYKDVIVGDDEDDIDVTNRFIERLTNSRDTLSRHVRNFTVASFEGDSSSSCLNTDLMVNLMQGFQGLTSFSWNVDTPMPRAVLDAFHTYHPNTRLCVKTKTFDPTLLSSPQLYYLDISVACQNRFSSDTLSLFRRLKNILVQNRSMRVLVLDIHNDPYFRKLSLSQEDRGPLQFPFEPGDIMPPLEELTIKAREYVFDKDHFQQWLHCMDWKKLRGLSFGLQHPTNLFASLINQTPKLHSLGFGYTGITWRPVPSPFNPGTHQSLNEEMVAPRQFISSIEGLKELIARFQTVHLDHPIWKDIAEKHGSSLRCLAIREWNVYMANNRGLSQLHLLSLYFPSLRQLDIDMELKQLSNPVNPTSQICSLASLTCLQHIKISIQSNDDRGRALVDGEDSSFPRCLLTHLWNAFFDFDSASELISITLRFWQWQQNLMLRHDPNHGRIKQMFYTGIKPNHELNMFVHKKSDHGSLYGAKFTDCDGIM</sequence>
<gene>
    <name evidence="1" type="ORF">K504DRAFT_537404</name>
</gene>
<organism evidence="1 2">
    <name type="scientific">Pleomassaria siparia CBS 279.74</name>
    <dbReference type="NCBI Taxonomy" id="1314801"/>
    <lineage>
        <taxon>Eukaryota</taxon>
        <taxon>Fungi</taxon>
        <taxon>Dikarya</taxon>
        <taxon>Ascomycota</taxon>
        <taxon>Pezizomycotina</taxon>
        <taxon>Dothideomycetes</taxon>
        <taxon>Pleosporomycetidae</taxon>
        <taxon>Pleosporales</taxon>
        <taxon>Pleomassariaceae</taxon>
        <taxon>Pleomassaria</taxon>
    </lineage>
</organism>
<dbReference type="OrthoDB" id="3556572at2759"/>
<proteinExistence type="predicted"/>
<keyword evidence="2" id="KW-1185">Reference proteome</keyword>
<name>A0A6G1JXK3_9PLEO</name>
<accession>A0A6G1JXK3</accession>
<evidence type="ECO:0000313" key="1">
    <source>
        <dbReference type="EMBL" id="KAF2705339.1"/>
    </source>
</evidence>
<evidence type="ECO:0000313" key="2">
    <source>
        <dbReference type="Proteomes" id="UP000799428"/>
    </source>
</evidence>
<protein>
    <submittedName>
        <fullName evidence="1">Uncharacterized protein</fullName>
    </submittedName>
</protein>
<dbReference type="AlphaFoldDB" id="A0A6G1JXK3"/>